<dbReference type="PANTHER" id="PTHR47691">
    <property type="entry name" value="REGULATOR-RELATED"/>
    <property type="match status" value="1"/>
</dbReference>
<evidence type="ECO:0000313" key="3">
    <source>
        <dbReference type="Proteomes" id="UP000612055"/>
    </source>
</evidence>
<organism evidence="2 3">
    <name type="scientific">Edaphochlamys debaryana</name>
    <dbReference type="NCBI Taxonomy" id="47281"/>
    <lineage>
        <taxon>Eukaryota</taxon>
        <taxon>Viridiplantae</taxon>
        <taxon>Chlorophyta</taxon>
        <taxon>core chlorophytes</taxon>
        <taxon>Chlorophyceae</taxon>
        <taxon>CS clade</taxon>
        <taxon>Chlamydomonadales</taxon>
        <taxon>Chlamydomonadales incertae sedis</taxon>
        <taxon>Edaphochlamys</taxon>
    </lineage>
</organism>
<evidence type="ECO:0000313" key="2">
    <source>
        <dbReference type="EMBL" id="KAG2487918.1"/>
    </source>
</evidence>
<dbReference type="InterPro" id="IPR027417">
    <property type="entry name" value="P-loop_NTPase"/>
</dbReference>
<protein>
    <submittedName>
        <fullName evidence="2">Uncharacterized protein</fullName>
    </submittedName>
</protein>
<reference evidence="2" key="1">
    <citation type="journal article" date="2020" name="bioRxiv">
        <title>Comparative genomics of Chlamydomonas.</title>
        <authorList>
            <person name="Craig R.J."/>
            <person name="Hasan A.R."/>
            <person name="Ness R.W."/>
            <person name="Keightley P.D."/>
        </authorList>
    </citation>
    <scope>NUCLEOTIDE SEQUENCE</scope>
    <source>
        <strain evidence="2">CCAP 11/70</strain>
    </source>
</reference>
<dbReference type="Proteomes" id="UP000612055">
    <property type="component" value="Unassembled WGS sequence"/>
</dbReference>
<gene>
    <name evidence="2" type="ORF">HYH03_013498</name>
</gene>
<dbReference type="Gene3D" id="3.40.50.300">
    <property type="entry name" value="P-loop containing nucleotide triphosphate hydrolases"/>
    <property type="match status" value="2"/>
</dbReference>
<evidence type="ECO:0000256" key="1">
    <source>
        <dbReference type="SAM" id="MobiDB-lite"/>
    </source>
</evidence>
<feature type="region of interest" description="Disordered" evidence="1">
    <location>
        <begin position="104"/>
        <end position="135"/>
    </location>
</feature>
<keyword evidence="3" id="KW-1185">Reference proteome</keyword>
<dbReference type="OrthoDB" id="546701at2759"/>
<dbReference type="EMBL" id="JAEHOE010000090">
    <property type="protein sequence ID" value="KAG2487918.1"/>
    <property type="molecule type" value="Genomic_DNA"/>
</dbReference>
<dbReference type="AlphaFoldDB" id="A0A836BUF5"/>
<dbReference type="PANTHER" id="PTHR47691:SF3">
    <property type="entry name" value="HTH-TYPE TRANSCRIPTIONAL REGULATOR RV0890C-RELATED"/>
    <property type="match status" value="1"/>
</dbReference>
<sequence>MPKHYTGREEEASGLAEHLRAHGSLVLLGEGGMGKSSLAADVASRLVLGGEAPGGVKWVDLREAFSGADVETRFFAARWLTAEYVTLDTFICTFQKEDDNAPYVSWRYRGPQQGPRGPQQAGPGGSSPSPPPPPLAALWVVDNAEDALGEAEAAEALRELVGEILAYDPATRLLLTSRTSLQLPSPSPLLTERPVGAISPAAAAQLVQAGAKDVGEAEARRVAEVCQCVPLVLCLVAEALAAGRIKAQDLPKLLVATPSPSSSTVPNSNDASAPRVRLVLAALQLGYQQAFAQLSVFPSSFDEEAAAAVLHLRISAARGLLADLSQYSVVTCEERQRYSLHPLVREQAALLGTELCAASRPQVAAEGHFIAHMLRKLRGWADMYASPKDPQSALQAAREHEADVGKMMELLATGGSSLGASESIQLAVASDVTKCLTDDRVPALLDALEWLQQQRPAWEALLERLTSKGREEEAAGLAEHLRARGSLVLLAGGGVGKSCLAADVGWRLVRSGEVPGGALWVDLREAFSSADVEARFCATLGLSVEEGNGPCILAAVLVLAAGAQQAGPGGSSSSPPPLAALVVVDNAEDALGEAEAAAAMKGLVGKVLAYAPYARLLLTSRTSLHLPSPSPLLTERPVGATSPAAAAQLVQAGAGDVGEAKARSVAEACQCVPLVLCLVAEALVAGRMTVQDLPKLLAATPSPSSATVPNSDDASGTRVRLVLAGLKRQHQQAAALLSVFPYVLV</sequence>
<dbReference type="SUPFAM" id="SSF52540">
    <property type="entry name" value="P-loop containing nucleoside triphosphate hydrolases"/>
    <property type="match status" value="2"/>
</dbReference>
<name>A0A836BUF5_9CHLO</name>
<comment type="caution">
    <text evidence="2">The sequence shown here is derived from an EMBL/GenBank/DDBJ whole genome shotgun (WGS) entry which is preliminary data.</text>
</comment>
<feature type="compositionally biased region" description="Low complexity" evidence="1">
    <location>
        <begin position="110"/>
        <end position="121"/>
    </location>
</feature>
<proteinExistence type="predicted"/>
<accession>A0A836BUF5</accession>